<reference evidence="2" key="1">
    <citation type="submission" date="2022-11" db="UniProtKB">
        <authorList>
            <consortium name="WormBaseParasite"/>
        </authorList>
    </citation>
    <scope>IDENTIFICATION</scope>
</reference>
<dbReference type="AlphaFoldDB" id="A0A915KEU2"/>
<name>A0A915KEU2_ROMCU</name>
<protein>
    <submittedName>
        <fullName evidence="2">Uncharacterized protein</fullName>
    </submittedName>
</protein>
<evidence type="ECO:0000313" key="2">
    <source>
        <dbReference type="WBParaSite" id="nRc.2.0.1.t37237-RA"/>
    </source>
</evidence>
<accession>A0A915KEU2</accession>
<evidence type="ECO:0000313" key="1">
    <source>
        <dbReference type="Proteomes" id="UP000887565"/>
    </source>
</evidence>
<keyword evidence="1" id="KW-1185">Reference proteome</keyword>
<dbReference type="Proteomes" id="UP000887565">
    <property type="component" value="Unplaced"/>
</dbReference>
<organism evidence="1 2">
    <name type="scientific">Romanomermis culicivorax</name>
    <name type="common">Nematode worm</name>
    <dbReference type="NCBI Taxonomy" id="13658"/>
    <lineage>
        <taxon>Eukaryota</taxon>
        <taxon>Metazoa</taxon>
        <taxon>Ecdysozoa</taxon>
        <taxon>Nematoda</taxon>
        <taxon>Enoplea</taxon>
        <taxon>Dorylaimia</taxon>
        <taxon>Mermithida</taxon>
        <taxon>Mermithoidea</taxon>
        <taxon>Mermithidae</taxon>
        <taxon>Romanomermis</taxon>
    </lineage>
</organism>
<dbReference type="WBParaSite" id="nRc.2.0.1.t37237-RA">
    <property type="protein sequence ID" value="nRc.2.0.1.t37237-RA"/>
    <property type="gene ID" value="nRc.2.0.1.g37237"/>
</dbReference>
<sequence>MHSKNSCETSRIRTGSVNRFRLNSDDRGAIYVIICRPNMIDFVVDESPEPIQSYRESEIHRSTGHLACDSSVKKNPDYLGKASQHQVRRVSGKATRMPDIRGECKIIAAGLTLAPKSTVGAVPIDWPYKMTCRAEILYLVCKAFQAASTSAYKFFSLALPLLAP</sequence>
<proteinExistence type="predicted"/>